<accession>A7IWI7</accession>
<proteinExistence type="predicted"/>
<dbReference type="RefSeq" id="YP_001497508.1">
    <property type="nucleotide sequence ID" value="NC_009898.1"/>
</dbReference>
<protein>
    <submittedName>
        <fullName evidence="1">Uncharacterized protein b312L</fullName>
    </submittedName>
</protein>
<organism evidence="1 2">
    <name type="scientific">Paramecium bursaria Chlorella virus NY2A</name>
    <name type="common">PBCV-NY2A</name>
    <dbReference type="NCBI Taxonomy" id="46021"/>
    <lineage>
        <taxon>Viruses</taxon>
        <taxon>Varidnaviria</taxon>
        <taxon>Bamfordvirae</taxon>
        <taxon>Nucleocytoviricota</taxon>
        <taxon>Megaviricetes</taxon>
        <taxon>Algavirales</taxon>
        <taxon>Phycodnaviridae</taxon>
        <taxon>Chlorovirus</taxon>
        <taxon>Chlorovirus americanus</taxon>
    </lineage>
</organism>
<reference evidence="1 2" key="1">
    <citation type="journal article" date="2007" name="Virology">
        <title>Sequence and annotation of the 369-kb NY-2A and the 345-kb AR158 viruses that infect Chlorella NC64A.</title>
        <authorList>
            <person name="Fitzgerald L.A."/>
            <person name="Graves M.V."/>
            <person name="Li X."/>
            <person name="Feldblyum T."/>
            <person name="Nierman W.C."/>
            <person name="Van Etten J.L."/>
        </authorList>
    </citation>
    <scope>NUCLEOTIDE SEQUENCE [LARGE SCALE GENOMIC DNA]</scope>
    <source>
        <strain evidence="1 2">NY-2A</strain>
    </source>
</reference>
<dbReference type="KEGG" id="vg:5659467"/>
<keyword evidence="2" id="KW-1185">Reference proteome</keyword>
<evidence type="ECO:0000313" key="1">
    <source>
        <dbReference type="EMBL" id="ABT14711.1"/>
    </source>
</evidence>
<dbReference type="GeneID" id="5659467"/>
<dbReference type="Proteomes" id="UP000202419">
    <property type="component" value="Segment"/>
</dbReference>
<dbReference type="EMBL" id="DQ491002">
    <property type="protein sequence ID" value="ABT14711.1"/>
    <property type="molecule type" value="Genomic_DNA"/>
</dbReference>
<name>A7IWI7_PBCVN</name>
<gene>
    <name evidence="1" type="primary">b312L</name>
    <name evidence="1" type="ORF">NY2A_b312L</name>
</gene>
<evidence type="ECO:0000313" key="2">
    <source>
        <dbReference type="Proteomes" id="UP000202419"/>
    </source>
</evidence>
<organismHost>
    <name type="scientific">Chlorella</name>
    <dbReference type="NCBI Taxonomy" id="3071"/>
</organismHost>
<sequence>MHETSMCRRTCSRCDILSESRRYHASRGSKRMHVRLSCEEDDEIRPGHMRGNMIFRFRSVFSRDMERRRIQDI</sequence>